<dbReference type="EMBL" id="QLMK01000024">
    <property type="protein sequence ID" value="RAK25456.1"/>
    <property type="molecule type" value="Genomic_DNA"/>
</dbReference>
<feature type="coiled-coil region" evidence="1">
    <location>
        <begin position="467"/>
        <end position="494"/>
    </location>
</feature>
<evidence type="ECO:0000259" key="3">
    <source>
        <dbReference type="Pfam" id="PF01471"/>
    </source>
</evidence>
<dbReference type="RefSeq" id="WP_379688734.1">
    <property type="nucleotide sequence ID" value="NZ_JBHLXA010000033.1"/>
</dbReference>
<dbReference type="PANTHER" id="PTHR43628:SF1">
    <property type="entry name" value="CHITIN SYNTHASE REGULATORY FACTOR 2-RELATED"/>
    <property type="match status" value="1"/>
</dbReference>
<dbReference type="InterPro" id="IPR011990">
    <property type="entry name" value="TPR-like_helical_dom_sf"/>
</dbReference>
<dbReference type="SMART" id="SM00671">
    <property type="entry name" value="SEL1"/>
    <property type="match status" value="4"/>
</dbReference>
<evidence type="ECO:0000313" key="4">
    <source>
        <dbReference type="EMBL" id="RAK25456.1"/>
    </source>
</evidence>
<evidence type="ECO:0000256" key="2">
    <source>
        <dbReference type="SAM" id="MobiDB-lite"/>
    </source>
</evidence>
<feature type="compositionally biased region" description="Polar residues" evidence="2">
    <location>
        <begin position="370"/>
        <end position="380"/>
    </location>
</feature>
<feature type="region of interest" description="Disordered" evidence="2">
    <location>
        <begin position="386"/>
        <end position="405"/>
    </location>
</feature>
<dbReference type="AlphaFoldDB" id="A0A364JRM2"/>
<feature type="compositionally biased region" description="Basic and acidic residues" evidence="2">
    <location>
        <begin position="391"/>
        <end position="403"/>
    </location>
</feature>
<feature type="region of interest" description="Disordered" evidence="2">
    <location>
        <begin position="350"/>
        <end position="380"/>
    </location>
</feature>
<feature type="domain" description="Peptidoglycan binding-like" evidence="3">
    <location>
        <begin position="844"/>
        <end position="897"/>
    </location>
</feature>
<name>A0A364JRM2_9HYPH</name>
<dbReference type="InterPro" id="IPR036365">
    <property type="entry name" value="PGBD-like_sf"/>
</dbReference>
<evidence type="ECO:0000313" key="5">
    <source>
        <dbReference type="Proteomes" id="UP000249453"/>
    </source>
</evidence>
<proteinExistence type="predicted"/>
<reference evidence="4 5" key="1">
    <citation type="submission" date="2018-06" db="EMBL/GenBank/DDBJ databases">
        <title>Genomic Encyclopedia of Type Strains, Phase IV (KMG-IV): sequencing the most valuable type-strain genomes for metagenomic binning, comparative biology and taxonomic classification.</title>
        <authorList>
            <person name="Goeker M."/>
        </authorList>
    </citation>
    <scope>NUCLEOTIDE SEQUENCE [LARGE SCALE GENOMIC DNA]</scope>
    <source>
        <strain evidence="4 5">DSM 26720</strain>
    </source>
</reference>
<keyword evidence="1" id="KW-0175">Coiled coil</keyword>
<dbReference type="Gene3D" id="1.10.101.10">
    <property type="entry name" value="PGBD-like superfamily/PGBD"/>
    <property type="match status" value="1"/>
</dbReference>
<dbReference type="InterPro" id="IPR036366">
    <property type="entry name" value="PGBDSf"/>
</dbReference>
<protein>
    <submittedName>
        <fullName evidence="4">Localization factor PodJL</fullName>
    </submittedName>
</protein>
<evidence type="ECO:0000256" key="1">
    <source>
        <dbReference type="SAM" id="Coils"/>
    </source>
</evidence>
<keyword evidence="5" id="KW-1185">Reference proteome</keyword>
<dbReference type="InterPro" id="IPR002477">
    <property type="entry name" value="Peptidoglycan-bd-like"/>
</dbReference>
<dbReference type="SUPFAM" id="SSF81901">
    <property type="entry name" value="HCP-like"/>
    <property type="match status" value="1"/>
</dbReference>
<dbReference type="SUPFAM" id="SSF47090">
    <property type="entry name" value="PGBD-like"/>
    <property type="match status" value="1"/>
</dbReference>
<dbReference type="PANTHER" id="PTHR43628">
    <property type="entry name" value="ACTIVATOR OF C KINASE PROTEIN 1-RELATED"/>
    <property type="match status" value="1"/>
</dbReference>
<comment type="caution">
    <text evidence="4">The sequence shown here is derived from an EMBL/GenBank/DDBJ whole genome shotgun (WGS) entry which is preliminary data.</text>
</comment>
<sequence>MEELQTTLAELEERLSGLDLLQENDNIAPAAKPQSAQRWSVPETPRFDVAMEEPTQPPFSSSQTASVLENASLRQIDSRLDEISRALVAATRHNGQQDAERLDRIEQRLQALTGQLDQSLAEQNSGILLRRLGEIAQRVDVLDQSSKLPQDAFEPLAKQINLLANHLGRLIDNPRHSDFSAIERRVDFISEKLVAMERTTAANRSAVIAQMDARFAELADRLDARSDYHLDRNTIQNLERQLATIAQHLAQPSPEFIELKPRIETIERRIENSRETVLEAAREATENAIERLLEHEKLNDSAIAQQFSADLKSLEALARSAEERNDKSFQAVHEILVKIVDRLADLEQHINSKPQTAPKAGLKAGPAARNASQSSKNFSLNSLSIAPARTVSHDNPADRRHDGPALGEKLGVLKAKSVVLPQEEAPIAPEHADTETALDLNAIMRRVREERKEKHAAGDNAVKADFISAARRAAQEAANETKQLEQELEIELESQSGPIESFLNRRRKPILMGIGAIMLAVTGMQFAPDILKSYAVDETTSQHAQIPEIDPSITGSVEPQTEANLPAQASIEAQDLPQEPAQTIEEVIAVTPETTPTDAINTAQPNIEQSVVEQPVELEEIPQDIGPQALRDAAANGDVNAFFEIGNRYMEGHGTAVDFAKAAHWFQKAAEQNFAPAQYRLGSFNEKGLGMPRDLNKAMHLYELAAKQGNASAMHNLAVLYASGANGTPDNAAAVEWFLEAAELDVRDSQYNLGILAAQGLGMPADLEESYKWFSLAANSGDKDSADKRDQIAAVLTPAQLAKAKGAVELWKAKPLNEAANIPNIPESWLEQSPVTTAAVDTKKAVRNIQLILQKNGYDVGTADGLMGTRTRNAIMDVQKAHGLEPTGEIDRKLADLLLSMNS</sequence>
<feature type="coiled-coil region" evidence="1">
    <location>
        <begin position="263"/>
        <end position="331"/>
    </location>
</feature>
<dbReference type="Pfam" id="PF08238">
    <property type="entry name" value="Sel1"/>
    <property type="match status" value="4"/>
</dbReference>
<gene>
    <name evidence="4" type="ORF">C7374_12419</name>
</gene>
<accession>A0A364JRM2</accession>
<feature type="compositionally biased region" description="Low complexity" evidence="2">
    <location>
        <begin position="357"/>
        <end position="368"/>
    </location>
</feature>
<dbReference type="InterPro" id="IPR006597">
    <property type="entry name" value="Sel1-like"/>
</dbReference>
<dbReference type="Proteomes" id="UP000249453">
    <property type="component" value="Unassembled WGS sequence"/>
</dbReference>
<dbReference type="InterPro" id="IPR052945">
    <property type="entry name" value="Mitotic_Regulator"/>
</dbReference>
<dbReference type="Gene3D" id="1.25.40.10">
    <property type="entry name" value="Tetratricopeptide repeat domain"/>
    <property type="match status" value="1"/>
</dbReference>
<dbReference type="Pfam" id="PF01471">
    <property type="entry name" value="PG_binding_1"/>
    <property type="match status" value="1"/>
</dbReference>
<organism evidence="4 5">
    <name type="scientific">Falsochrobactrum ovis</name>
    <dbReference type="NCBI Taxonomy" id="1293442"/>
    <lineage>
        <taxon>Bacteria</taxon>
        <taxon>Pseudomonadati</taxon>
        <taxon>Pseudomonadota</taxon>
        <taxon>Alphaproteobacteria</taxon>
        <taxon>Hyphomicrobiales</taxon>
        <taxon>Brucellaceae</taxon>
        <taxon>Falsochrobactrum</taxon>
    </lineage>
</organism>